<protein>
    <recommendedName>
        <fullName evidence="3">Bromodomain associated domain-containing protein</fullName>
    </recommendedName>
</protein>
<dbReference type="InterPro" id="IPR031498">
    <property type="entry name" value="Bromo_TP-like"/>
</dbReference>
<dbReference type="Pfam" id="PF17027">
    <property type="entry name" value="Bromo_TP_like"/>
    <property type="match status" value="1"/>
</dbReference>
<dbReference type="EMBL" id="KK365143">
    <property type="protein sequence ID" value="KCZ81419.1"/>
    <property type="molecule type" value="Genomic_DNA"/>
</dbReference>
<dbReference type="Gene3D" id="1.10.20.10">
    <property type="entry name" value="Histone, subunit A"/>
    <property type="match status" value="1"/>
</dbReference>
<reference evidence="1 2" key="2">
    <citation type="submission" date="2014-03" db="EMBL/GenBank/DDBJ databases">
        <title>The Genome Sequence of Anncaliia algerae insect isolate PRA339.</title>
        <authorList>
            <consortium name="The Broad Institute Genome Sequencing Platform"/>
            <consortium name="The Broad Institute Genome Sequencing Center for Infectious Disease"/>
            <person name="Cuomo C."/>
            <person name="Becnel J."/>
            <person name="Sanscrainte N."/>
            <person name="Walker B."/>
            <person name="Young S.K."/>
            <person name="Zeng Q."/>
            <person name="Gargeya S."/>
            <person name="Fitzgerald M."/>
            <person name="Haas B."/>
            <person name="Abouelleil A."/>
            <person name="Alvarado L."/>
            <person name="Arachchi H.M."/>
            <person name="Berlin A.M."/>
            <person name="Chapman S.B."/>
            <person name="Dewar J."/>
            <person name="Goldberg J."/>
            <person name="Griggs A."/>
            <person name="Gujja S."/>
            <person name="Hansen M."/>
            <person name="Howarth C."/>
            <person name="Imamovic A."/>
            <person name="Larimer J."/>
            <person name="McCowan C."/>
            <person name="Murphy C."/>
            <person name="Neiman D."/>
            <person name="Pearson M."/>
            <person name="Priest M."/>
            <person name="Roberts A."/>
            <person name="Saif S."/>
            <person name="Shea T."/>
            <person name="Sisk P."/>
            <person name="Sykes S."/>
            <person name="Wortman J."/>
            <person name="Nusbaum C."/>
            <person name="Birren B."/>
        </authorList>
    </citation>
    <scope>NUCLEOTIDE SEQUENCE [LARGE SCALE GENOMIC DNA]</scope>
    <source>
        <strain evidence="1 2">PRA339</strain>
    </source>
</reference>
<evidence type="ECO:0000313" key="1">
    <source>
        <dbReference type="EMBL" id="KCZ81419.1"/>
    </source>
</evidence>
<dbReference type="OrthoDB" id="2189721at2759"/>
<dbReference type="HOGENOM" id="CLU_1142360_0_0_1"/>
<dbReference type="CDD" id="cd00076">
    <property type="entry name" value="HFD_SF"/>
    <property type="match status" value="1"/>
</dbReference>
<accession>A0A059F337</accession>
<organism evidence="1 2">
    <name type="scientific">Anncaliia algerae PRA339</name>
    <dbReference type="NCBI Taxonomy" id="1288291"/>
    <lineage>
        <taxon>Eukaryota</taxon>
        <taxon>Fungi</taxon>
        <taxon>Fungi incertae sedis</taxon>
        <taxon>Microsporidia</taxon>
        <taxon>Tubulinosematoidea</taxon>
        <taxon>Tubulinosematidae</taxon>
        <taxon>Anncaliia</taxon>
    </lineage>
</organism>
<dbReference type="Proteomes" id="UP000030655">
    <property type="component" value="Unassembled WGS sequence"/>
</dbReference>
<name>A0A059F337_9MICR</name>
<dbReference type="InterPro" id="IPR009072">
    <property type="entry name" value="Histone-fold"/>
</dbReference>
<reference evidence="2" key="1">
    <citation type="submission" date="2013-02" db="EMBL/GenBank/DDBJ databases">
        <authorList>
            <consortium name="The Broad Institute Genome Sequencing Platform"/>
            <person name="Cuomo C."/>
            <person name="Becnel J."/>
            <person name="Sanscrainte N."/>
            <person name="Walker B."/>
            <person name="Young S.K."/>
            <person name="Zeng Q."/>
            <person name="Gargeya S."/>
            <person name="Fitzgerald M."/>
            <person name="Haas B."/>
            <person name="Abouelleil A."/>
            <person name="Alvarado L."/>
            <person name="Arachchi H.M."/>
            <person name="Berlin A.M."/>
            <person name="Chapman S.B."/>
            <person name="Dewar J."/>
            <person name="Goldberg J."/>
            <person name="Griggs A."/>
            <person name="Gujja S."/>
            <person name="Hansen M."/>
            <person name="Howarth C."/>
            <person name="Imamovic A."/>
            <person name="Larimer J."/>
            <person name="McCowan C."/>
            <person name="Murphy C."/>
            <person name="Neiman D."/>
            <person name="Pearson M."/>
            <person name="Priest M."/>
            <person name="Roberts A."/>
            <person name="Saif S."/>
            <person name="Shea T."/>
            <person name="Sisk P."/>
            <person name="Sykes S."/>
            <person name="Wortman J."/>
            <person name="Nusbaum C."/>
            <person name="Birren B."/>
        </authorList>
    </citation>
    <scope>NUCLEOTIDE SEQUENCE [LARGE SCALE GENOMIC DNA]</scope>
    <source>
        <strain evidence="2">PRA339</strain>
    </source>
</reference>
<sequence>MKRTIYFKIAKLAIAEILLQVGFERTNEESLNILTDVFCHFIDEKLKRIKDIQHHRYGIHRLPLPFYVMFQNVNTNSYKYKELISFLDYQIYLKNYLKEKYKVESESLLQSLKILPQKINFKSLKKDFFFNSSKELKIELAEKQEIEIDMHIMNFLEENINNTQENASKESETEMSSIDFLDEIATITNDPVILLDSEMYQKYLNSRRLSEFSPIFNSIFNNKSIVDDFLVHGEKFIKGNDDE</sequence>
<dbReference type="AlphaFoldDB" id="A0A059F337"/>
<dbReference type="GO" id="GO:0046982">
    <property type="term" value="F:protein heterodimerization activity"/>
    <property type="evidence" value="ECO:0007669"/>
    <property type="project" value="InterPro"/>
</dbReference>
<evidence type="ECO:0000313" key="2">
    <source>
        <dbReference type="Proteomes" id="UP000030655"/>
    </source>
</evidence>
<keyword evidence="2" id="KW-1185">Reference proteome</keyword>
<gene>
    <name evidence="1" type="ORF">H312_01174</name>
</gene>
<evidence type="ECO:0008006" key="3">
    <source>
        <dbReference type="Google" id="ProtNLM"/>
    </source>
</evidence>
<dbReference type="VEuPathDB" id="MicrosporidiaDB:H312_01174"/>
<proteinExistence type="predicted"/>